<keyword evidence="1" id="KW-0812">Transmembrane</keyword>
<dbReference type="Proteomes" id="UP001328107">
    <property type="component" value="Unassembled WGS sequence"/>
</dbReference>
<evidence type="ECO:0000313" key="4">
    <source>
        <dbReference type="Proteomes" id="UP001328107"/>
    </source>
</evidence>
<evidence type="ECO:0000256" key="1">
    <source>
        <dbReference type="SAM" id="Phobius"/>
    </source>
</evidence>
<feature type="transmembrane region" description="Helical" evidence="1">
    <location>
        <begin position="301"/>
        <end position="324"/>
    </location>
</feature>
<evidence type="ECO:0008006" key="5">
    <source>
        <dbReference type="Google" id="ProtNLM"/>
    </source>
</evidence>
<feature type="chain" id="PRO_5042993357" description="Thioredoxin-like fold domain-containing protein" evidence="2">
    <location>
        <begin position="21"/>
        <end position="331"/>
    </location>
</feature>
<sequence length="331" mass="38074">MFRSSCLWFLLICSIAICYGDSEDDEEAISPNRTEVDFALARTLNIIARKTERGRLALLLCNVHCPKDKRMVPEWVRKFNDQQGYTFSERVAYHYYFLKHHLPLLNETGPITEPTIVFLIGKEVFVYPGVISDQESLLKWLEELDQDDVIIPKTHEELDMYLNTQNCSDKYLIYSAHDKCQIPQWRSIARIVRLKMQIKTIYIRRPIADHQMSTVLFKRLPLMNEQDCMFMTFVQLRSYSYPLTIGTPAQMAEHLSLLTTDNECVMLDDGFSLPISAPLSDLEMEYFTGERRLFHLEQSTAYVIVGATSGVAVIALAISIFWGLNGTAFAA</sequence>
<keyword evidence="1" id="KW-0472">Membrane</keyword>
<evidence type="ECO:0000256" key="2">
    <source>
        <dbReference type="SAM" id="SignalP"/>
    </source>
</evidence>
<gene>
    <name evidence="3" type="ORF">PMAYCL1PPCAC_31785</name>
</gene>
<comment type="caution">
    <text evidence="3">The sequence shown here is derived from an EMBL/GenBank/DDBJ whole genome shotgun (WGS) entry which is preliminary data.</text>
</comment>
<organism evidence="3 4">
    <name type="scientific">Pristionchus mayeri</name>
    <dbReference type="NCBI Taxonomy" id="1317129"/>
    <lineage>
        <taxon>Eukaryota</taxon>
        <taxon>Metazoa</taxon>
        <taxon>Ecdysozoa</taxon>
        <taxon>Nematoda</taxon>
        <taxon>Chromadorea</taxon>
        <taxon>Rhabditida</taxon>
        <taxon>Rhabditina</taxon>
        <taxon>Diplogasteromorpha</taxon>
        <taxon>Diplogasteroidea</taxon>
        <taxon>Neodiplogasteridae</taxon>
        <taxon>Pristionchus</taxon>
    </lineage>
</organism>
<dbReference type="AlphaFoldDB" id="A0AAN5IEW2"/>
<proteinExistence type="predicted"/>
<keyword evidence="4" id="KW-1185">Reference proteome</keyword>
<accession>A0AAN5IEW2</accession>
<protein>
    <recommendedName>
        <fullName evidence="5">Thioredoxin-like fold domain-containing protein</fullName>
    </recommendedName>
</protein>
<reference evidence="4" key="1">
    <citation type="submission" date="2022-10" db="EMBL/GenBank/DDBJ databases">
        <title>Genome assembly of Pristionchus species.</title>
        <authorList>
            <person name="Yoshida K."/>
            <person name="Sommer R.J."/>
        </authorList>
    </citation>
    <scope>NUCLEOTIDE SEQUENCE [LARGE SCALE GENOMIC DNA]</scope>
    <source>
        <strain evidence="4">RS5460</strain>
    </source>
</reference>
<dbReference type="EMBL" id="BTRK01000006">
    <property type="protein sequence ID" value="GMR61590.1"/>
    <property type="molecule type" value="Genomic_DNA"/>
</dbReference>
<keyword evidence="1" id="KW-1133">Transmembrane helix</keyword>
<evidence type="ECO:0000313" key="3">
    <source>
        <dbReference type="EMBL" id="GMR61590.1"/>
    </source>
</evidence>
<keyword evidence="2" id="KW-0732">Signal</keyword>
<name>A0AAN5IEW2_9BILA</name>
<feature type="signal peptide" evidence="2">
    <location>
        <begin position="1"/>
        <end position="20"/>
    </location>
</feature>